<keyword evidence="2" id="KW-1185">Reference proteome</keyword>
<sequence length="621" mass="69624">MGATIRLLYGMLLLALIQSQVKGSHVDVHQPLSKIKIKATTFELDSSVSIQASPSLLGIQGQTAEVVTVTFKRGSGASTTDWIGVFSPANFNASVCIGDGPTLTTDIPPLLCTSPIKYKYANYSSTNYVSKGEGSMTFRLINQRADFAFALFAGDLGQPRLLAISKTITFAHPKAPVYPRLSLGNIWNEMIVTWTSGYGSYEATPVVEWGFINEMNKIVSPAITRSYSRSDMCGPPASTIGWRDPGYIHIAYLKELWPDTEYFYRVGHKLRNGAYTWGSKNRFNSGPFPGEESLQRVVIFGDMGKGEQDGSNEYNDYQHGALNTTNRLIEDLDNIDLVLHIGDITYANGYLSQWDQFTEQVETITSRVPYMIGSGNHERDWPNSGSFYNTSDSGGECGVLSKTTFEMPTANKDEFWYALDYGMFHFCIVDSEKDWREGTKQYAFIENCLASVDRLRQPWLIFMAHRVLGYSSTTYYASQGTFGEPMSKNSFQALWQKYKVDLAFYGHAHVYERTCPVHENICASREMEHYSGTFNATIHLVVGGAGAHVGQFSTLQPSWSIFKDVDYGFTKLTAFNHSTLLFEYKKSSDGKVYDKFWITREYKDVLGCDNLNYCPPITLAV</sequence>
<evidence type="ECO:0000313" key="1">
    <source>
        <dbReference type="EMBL" id="KAJ7521993.1"/>
    </source>
</evidence>
<evidence type="ECO:0000313" key="2">
    <source>
        <dbReference type="Proteomes" id="UP001162992"/>
    </source>
</evidence>
<reference evidence="2" key="1">
    <citation type="journal article" date="2024" name="Proc. Natl. Acad. Sci. U.S.A.">
        <title>Extraordinary preservation of gene collinearity over three hundred million years revealed in homosporous lycophytes.</title>
        <authorList>
            <person name="Li C."/>
            <person name="Wickell D."/>
            <person name="Kuo L.Y."/>
            <person name="Chen X."/>
            <person name="Nie B."/>
            <person name="Liao X."/>
            <person name="Peng D."/>
            <person name="Ji J."/>
            <person name="Jenkins J."/>
            <person name="Williams M."/>
            <person name="Shu S."/>
            <person name="Plott C."/>
            <person name="Barry K."/>
            <person name="Rajasekar S."/>
            <person name="Grimwood J."/>
            <person name="Han X."/>
            <person name="Sun S."/>
            <person name="Hou Z."/>
            <person name="He W."/>
            <person name="Dai G."/>
            <person name="Sun C."/>
            <person name="Schmutz J."/>
            <person name="Leebens-Mack J.H."/>
            <person name="Li F.W."/>
            <person name="Wang L."/>
        </authorList>
    </citation>
    <scope>NUCLEOTIDE SEQUENCE [LARGE SCALE GENOMIC DNA]</scope>
    <source>
        <strain evidence="2">cv. PW_Plant_1</strain>
    </source>
</reference>
<comment type="caution">
    <text evidence="1">The sequence shown here is derived from an EMBL/GenBank/DDBJ whole genome shotgun (WGS) entry which is preliminary data.</text>
</comment>
<gene>
    <name evidence="1" type="ORF">O6H91_19G077900</name>
</gene>
<organism evidence="1 2">
    <name type="scientific">Diphasiastrum complanatum</name>
    <name type="common">Issler's clubmoss</name>
    <name type="synonym">Lycopodium complanatum</name>
    <dbReference type="NCBI Taxonomy" id="34168"/>
    <lineage>
        <taxon>Eukaryota</taxon>
        <taxon>Viridiplantae</taxon>
        <taxon>Streptophyta</taxon>
        <taxon>Embryophyta</taxon>
        <taxon>Tracheophyta</taxon>
        <taxon>Lycopodiopsida</taxon>
        <taxon>Lycopodiales</taxon>
        <taxon>Lycopodiaceae</taxon>
        <taxon>Lycopodioideae</taxon>
        <taxon>Diphasiastrum</taxon>
    </lineage>
</organism>
<proteinExistence type="predicted"/>
<dbReference type="EMBL" id="CM055110">
    <property type="protein sequence ID" value="KAJ7521993.1"/>
    <property type="molecule type" value="Genomic_DNA"/>
</dbReference>
<dbReference type="Proteomes" id="UP001162992">
    <property type="component" value="Chromosome 19"/>
</dbReference>
<name>A0ACC2AWS7_DIPCM</name>
<accession>A0ACC2AWS7</accession>
<protein>
    <submittedName>
        <fullName evidence="1">Uncharacterized protein</fullName>
    </submittedName>
</protein>